<dbReference type="OMA" id="MVDNIQD"/>
<dbReference type="OrthoDB" id="1262810at2759"/>
<dbReference type="Gene3D" id="1.10.520.20">
    <property type="entry name" value="N-terminal domain of the delta subunit of the F1F0-ATP synthase"/>
    <property type="match status" value="1"/>
</dbReference>
<dbReference type="Proteomes" id="UP000000314">
    <property type="component" value="Chromosome 1"/>
</dbReference>
<dbReference type="InParanoid" id="C4QWD4"/>
<organism evidence="9 10">
    <name type="scientific">Komagataella phaffii (strain GS115 / ATCC 20864)</name>
    <name type="common">Yeast</name>
    <name type="synonym">Pichia pastoris</name>
    <dbReference type="NCBI Taxonomy" id="644223"/>
    <lineage>
        <taxon>Eukaryota</taxon>
        <taxon>Fungi</taxon>
        <taxon>Dikarya</taxon>
        <taxon>Ascomycota</taxon>
        <taxon>Saccharomycotina</taxon>
        <taxon>Pichiomycetes</taxon>
        <taxon>Pichiales</taxon>
        <taxon>Pichiaceae</taxon>
        <taxon>Komagataella</taxon>
    </lineage>
</organism>
<dbReference type="NCBIfam" id="TIGR01145">
    <property type="entry name" value="ATP_synt_delta"/>
    <property type="match status" value="1"/>
</dbReference>
<dbReference type="FunCoup" id="C4QWD4">
    <property type="interactions" value="714"/>
</dbReference>
<dbReference type="RefSeq" id="XP_002489838.1">
    <property type="nucleotide sequence ID" value="XM_002489793.1"/>
</dbReference>
<evidence type="ECO:0000256" key="2">
    <source>
        <dbReference type="ARBA" id="ARBA00007046"/>
    </source>
</evidence>
<proteinExistence type="inferred from homology"/>
<gene>
    <name evidence="9" type="ordered locus">PAS_chr1-1_0191</name>
</gene>
<dbReference type="SUPFAM" id="SSF47928">
    <property type="entry name" value="N-terminal domain of the delta subunit of the F1F0-ATP synthase"/>
    <property type="match status" value="1"/>
</dbReference>
<dbReference type="KEGG" id="ppa:PAS_chr1-1_0191"/>
<evidence type="ECO:0000256" key="6">
    <source>
        <dbReference type="ARBA" id="ARBA00023065"/>
    </source>
</evidence>
<dbReference type="GeneID" id="8196694"/>
<keyword evidence="4" id="KW-0813">Transport</keyword>
<dbReference type="EMBL" id="FN392319">
    <property type="protein sequence ID" value="CAY67557.1"/>
    <property type="molecule type" value="Genomic_DNA"/>
</dbReference>
<dbReference type="GO" id="GO:0046933">
    <property type="term" value="F:proton-transporting ATP synthase activity, rotational mechanism"/>
    <property type="evidence" value="ECO:0007669"/>
    <property type="project" value="EnsemblFungi"/>
</dbReference>
<protein>
    <recommendedName>
        <fullName evidence="3">ATP synthase subunit 5, mitochondrial</fullName>
    </recommendedName>
</protein>
<name>C4QWD4_KOMPG</name>
<dbReference type="eggNOG" id="KOG1662">
    <property type="taxonomic scope" value="Eukaryota"/>
</dbReference>
<dbReference type="InterPro" id="IPR000711">
    <property type="entry name" value="ATPase_OSCP/dsu"/>
</dbReference>
<evidence type="ECO:0000256" key="1">
    <source>
        <dbReference type="ARBA" id="ARBA00004370"/>
    </source>
</evidence>
<evidence type="ECO:0000256" key="4">
    <source>
        <dbReference type="ARBA" id="ARBA00022448"/>
    </source>
</evidence>
<reference evidence="9 10" key="1">
    <citation type="journal article" date="2009" name="Nat. Biotechnol.">
        <title>Genome sequence of the recombinant protein production host Pichia pastoris.</title>
        <authorList>
            <person name="De Schutter K."/>
            <person name="Lin Y.C."/>
            <person name="Tiels P."/>
            <person name="Van Hecke A."/>
            <person name="Glinka S."/>
            <person name="Weber-Lehmann J."/>
            <person name="Rouze P."/>
            <person name="Van de Peer Y."/>
            <person name="Callewaert N."/>
        </authorList>
    </citation>
    <scope>NUCLEOTIDE SEQUENCE [LARGE SCALE GENOMIC DNA]</scope>
    <source>
        <strain evidence="10">GS115 / ATCC 20864</strain>
    </source>
</reference>
<dbReference type="Pfam" id="PF00213">
    <property type="entry name" value="OSCP"/>
    <property type="match status" value="1"/>
</dbReference>
<dbReference type="PRINTS" id="PR00125">
    <property type="entry name" value="ATPASEDELTA"/>
</dbReference>
<dbReference type="HOGENOM" id="CLU_085114_0_0_1"/>
<evidence type="ECO:0000313" key="10">
    <source>
        <dbReference type="Proteomes" id="UP000000314"/>
    </source>
</evidence>
<evidence type="ECO:0000256" key="7">
    <source>
        <dbReference type="ARBA" id="ARBA00023136"/>
    </source>
</evidence>
<sequence>MFTRSFVRSMATAAKTVKPPVQLFGLDGTYATALYTASVKVSSVDQAAGSLNKLKTYLDTDSTTSGIVSNPALSLNDRTFVVQTLNSKLSLDKSVSNLLEVLAENNRLGLLGDIVKQFGVLTDAHNGVVEATVTSASPLDKKSLNRIQQAITGSEFVGQGKSLKINNQVNPDILGGLIVEVADRTVDLSISAKIAKLNKVLTESL</sequence>
<keyword evidence="10" id="KW-1185">Reference proteome</keyword>
<accession>C4QWD4</accession>
<comment type="similarity">
    <text evidence="2">Belongs to the ATPase delta chain family.</text>
</comment>
<dbReference type="GO" id="GO:0045259">
    <property type="term" value="C:proton-transporting ATP synthase complex"/>
    <property type="evidence" value="ECO:0007669"/>
    <property type="project" value="EnsemblFungi"/>
</dbReference>
<evidence type="ECO:0000313" key="9">
    <source>
        <dbReference type="EMBL" id="CAY67557.1"/>
    </source>
</evidence>
<dbReference type="GO" id="GO:0005743">
    <property type="term" value="C:mitochondrial inner membrane"/>
    <property type="evidence" value="ECO:0007669"/>
    <property type="project" value="EnsemblFungi"/>
</dbReference>
<dbReference type="PANTHER" id="PTHR11910">
    <property type="entry name" value="ATP SYNTHASE DELTA CHAIN"/>
    <property type="match status" value="1"/>
</dbReference>
<dbReference type="AlphaFoldDB" id="C4QWD4"/>
<evidence type="ECO:0000256" key="3">
    <source>
        <dbReference type="ARBA" id="ARBA00014723"/>
    </source>
</evidence>
<evidence type="ECO:0000256" key="8">
    <source>
        <dbReference type="ARBA" id="ARBA00023310"/>
    </source>
</evidence>
<evidence type="ECO:0000256" key="5">
    <source>
        <dbReference type="ARBA" id="ARBA00022781"/>
    </source>
</evidence>
<keyword evidence="7" id="KW-0472">Membrane</keyword>
<keyword evidence="5" id="KW-0375">Hydrogen ion transport</keyword>
<dbReference type="HAMAP" id="MF_01416">
    <property type="entry name" value="ATP_synth_delta_bact"/>
    <property type="match status" value="1"/>
</dbReference>
<dbReference type="InterPro" id="IPR026015">
    <property type="entry name" value="ATP_synth_OSCP/delta_N_sf"/>
</dbReference>
<keyword evidence="6" id="KW-0406">Ion transport</keyword>
<dbReference type="STRING" id="644223.C4QWD4"/>
<comment type="subcellular location">
    <subcellularLocation>
        <location evidence="1">Membrane</location>
    </subcellularLocation>
</comment>
<keyword evidence="8" id="KW-0066">ATP synthesis</keyword>